<evidence type="ECO:0000313" key="1">
    <source>
        <dbReference type="EMBL" id="MFF4521681.1"/>
    </source>
</evidence>
<accession>A0ABW6UE58</accession>
<name>A0ABW6UE58_9ACTN</name>
<comment type="caution">
    <text evidence="1">The sequence shown here is derived from an EMBL/GenBank/DDBJ whole genome shotgun (WGS) entry which is preliminary data.</text>
</comment>
<gene>
    <name evidence="1" type="ORF">ACFY1D_09560</name>
</gene>
<dbReference type="Proteomes" id="UP001602058">
    <property type="component" value="Unassembled WGS sequence"/>
</dbReference>
<proteinExistence type="predicted"/>
<keyword evidence="2" id="KW-1185">Reference proteome</keyword>
<dbReference type="RefSeq" id="WP_351081242.1">
    <property type="nucleotide sequence ID" value="NZ_JBEOZG010000012.1"/>
</dbReference>
<evidence type="ECO:0000313" key="2">
    <source>
        <dbReference type="Proteomes" id="UP001602058"/>
    </source>
</evidence>
<protein>
    <submittedName>
        <fullName evidence="1">Uncharacterized protein</fullName>
    </submittedName>
</protein>
<organism evidence="1 2">
    <name type="scientific">Streptomyces bluensis</name>
    <dbReference type="NCBI Taxonomy" id="33897"/>
    <lineage>
        <taxon>Bacteria</taxon>
        <taxon>Bacillati</taxon>
        <taxon>Actinomycetota</taxon>
        <taxon>Actinomycetes</taxon>
        <taxon>Kitasatosporales</taxon>
        <taxon>Streptomycetaceae</taxon>
        <taxon>Streptomyces</taxon>
    </lineage>
</organism>
<reference evidence="1 2" key="1">
    <citation type="submission" date="2024-10" db="EMBL/GenBank/DDBJ databases">
        <title>The Natural Products Discovery Center: Release of the First 8490 Sequenced Strains for Exploring Actinobacteria Biosynthetic Diversity.</title>
        <authorList>
            <person name="Kalkreuter E."/>
            <person name="Kautsar S.A."/>
            <person name="Yang D."/>
            <person name="Bader C.D."/>
            <person name="Teijaro C.N."/>
            <person name="Fluegel L."/>
            <person name="Davis C.M."/>
            <person name="Simpson J.R."/>
            <person name="Lauterbach L."/>
            <person name="Steele A.D."/>
            <person name="Gui C."/>
            <person name="Meng S."/>
            <person name="Li G."/>
            <person name="Viehrig K."/>
            <person name="Ye F."/>
            <person name="Su P."/>
            <person name="Kiefer A.F."/>
            <person name="Nichols A."/>
            <person name="Cepeda A.J."/>
            <person name="Yan W."/>
            <person name="Fan B."/>
            <person name="Jiang Y."/>
            <person name="Adhikari A."/>
            <person name="Zheng C.-J."/>
            <person name="Schuster L."/>
            <person name="Cowan T.M."/>
            <person name="Smanski M.J."/>
            <person name="Chevrette M.G."/>
            <person name="De Carvalho L.P.S."/>
            <person name="Shen B."/>
        </authorList>
    </citation>
    <scope>NUCLEOTIDE SEQUENCE [LARGE SCALE GENOMIC DNA]</scope>
    <source>
        <strain evidence="1 2">NPDC001390</strain>
    </source>
</reference>
<sequence length="210" mass="22459">MEQRAQRASARIVVVDPDLGAQCDRAEHHLLAPLAESPRGTHDHALFTDGLAAFRRIRAELAEAVARGPRVWTPNGRWEHVGLRIADIPARETDVLYALLRELSAALVSPPDLPGLRDPSGTVAALRGTIPSADGPGADTAAGLVGALARVLALVDLVPDADTAVLFAALEAAGGEDVRLTSAQEDAWQRLAHRVTMLLTESEPLHRFLY</sequence>
<dbReference type="EMBL" id="JBIAWJ010000003">
    <property type="protein sequence ID" value="MFF4521681.1"/>
    <property type="molecule type" value="Genomic_DNA"/>
</dbReference>